<dbReference type="GO" id="GO:0005351">
    <property type="term" value="F:carbohydrate:proton symporter activity"/>
    <property type="evidence" value="ECO:0007669"/>
    <property type="project" value="TreeGrafter"/>
</dbReference>
<dbReference type="Pfam" id="PF00083">
    <property type="entry name" value="Sugar_tr"/>
    <property type="match status" value="1"/>
</dbReference>
<dbReference type="InterPro" id="IPR050360">
    <property type="entry name" value="MFS_Sugar_Transporters"/>
</dbReference>
<evidence type="ECO:0000313" key="6">
    <source>
        <dbReference type="EMBL" id="SMR43112.1"/>
    </source>
</evidence>
<dbReference type="InterPro" id="IPR005828">
    <property type="entry name" value="MFS_sugar_transport-like"/>
</dbReference>
<dbReference type="PANTHER" id="PTHR48022:SF44">
    <property type="entry name" value="SUGAR TRANSPORTER, PUTATIVE (AFU_ORTHOLOGUE AFUA_4G14610)-RELATED"/>
    <property type="match status" value="1"/>
</dbReference>
<feature type="transmembrane region" description="Helical" evidence="5">
    <location>
        <begin position="21"/>
        <end position="43"/>
    </location>
</feature>
<protein>
    <recommendedName>
        <fullName evidence="8">Major facilitator superfamily (MFS) profile domain-containing protein</fullName>
    </recommendedName>
</protein>
<keyword evidence="3 5" id="KW-1133">Transmembrane helix</keyword>
<dbReference type="GO" id="GO:0016020">
    <property type="term" value="C:membrane"/>
    <property type="evidence" value="ECO:0007669"/>
    <property type="project" value="UniProtKB-SubCell"/>
</dbReference>
<feature type="transmembrane region" description="Helical" evidence="5">
    <location>
        <begin position="49"/>
        <end position="74"/>
    </location>
</feature>
<dbReference type="AlphaFoldDB" id="A0A2H1FP71"/>
<sequence>MRRPSIILTKPRSSRKFPTEVRSGGMAFGITGWAIGLGAGTLYNPVMFASIGCYGFFVYAGLNLVWFVLIYLFLPATSRRSLEAIERLFETRSPFVKDMERHFKATEAPWLGGFGRAY</sequence>
<gene>
    <name evidence="6" type="ORF">ZT1E4_G1890</name>
</gene>
<reference evidence="7" key="1">
    <citation type="submission" date="2017-05" db="EMBL/GenBank/DDBJ databases">
        <authorList>
            <person name="Song R."/>
            <person name="Chenine A.L."/>
            <person name="Ruprecht R.M."/>
        </authorList>
    </citation>
    <scope>NUCLEOTIDE SEQUENCE [LARGE SCALE GENOMIC DNA]</scope>
</reference>
<dbReference type="PANTHER" id="PTHR48022">
    <property type="entry name" value="PLASTIDIC GLUCOSE TRANSPORTER 4"/>
    <property type="match status" value="1"/>
</dbReference>
<dbReference type="Gene3D" id="1.20.1250.20">
    <property type="entry name" value="MFS general substrate transporter like domains"/>
    <property type="match status" value="1"/>
</dbReference>
<evidence type="ECO:0000256" key="4">
    <source>
        <dbReference type="ARBA" id="ARBA00023136"/>
    </source>
</evidence>
<keyword evidence="4 5" id="KW-0472">Membrane</keyword>
<proteinExistence type="predicted"/>
<accession>A0A2H1FP71</accession>
<keyword evidence="2 5" id="KW-0812">Transmembrane</keyword>
<name>A0A2H1FP71_ZYMTR</name>
<evidence type="ECO:0000256" key="1">
    <source>
        <dbReference type="ARBA" id="ARBA00004141"/>
    </source>
</evidence>
<evidence type="ECO:0008006" key="8">
    <source>
        <dbReference type="Google" id="ProtNLM"/>
    </source>
</evidence>
<dbReference type="Proteomes" id="UP000245764">
    <property type="component" value="Chromosome 1"/>
</dbReference>
<evidence type="ECO:0000256" key="3">
    <source>
        <dbReference type="ARBA" id="ARBA00022989"/>
    </source>
</evidence>
<organism evidence="6 7">
    <name type="scientific">Zymoseptoria tritici ST99CH_1E4</name>
    <dbReference type="NCBI Taxonomy" id="1276532"/>
    <lineage>
        <taxon>Eukaryota</taxon>
        <taxon>Fungi</taxon>
        <taxon>Dikarya</taxon>
        <taxon>Ascomycota</taxon>
        <taxon>Pezizomycotina</taxon>
        <taxon>Dothideomycetes</taxon>
        <taxon>Dothideomycetidae</taxon>
        <taxon>Mycosphaerellales</taxon>
        <taxon>Mycosphaerellaceae</taxon>
        <taxon>Zymoseptoria</taxon>
    </lineage>
</organism>
<dbReference type="EMBL" id="LT854253">
    <property type="protein sequence ID" value="SMR43112.1"/>
    <property type="molecule type" value="Genomic_DNA"/>
</dbReference>
<evidence type="ECO:0000256" key="2">
    <source>
        <dbReference type="ARBA" id="ARBA00022692"/>
    </source>
</evidence>
<dbReference type="InterPro" id="IPR036259">
    <property type="entry name" value="MFS_trans_sf"/>
</dbReference>
<evidence type="ECO:0000313" key="7">
    <source>
        <dbReference type="Proteomes" id="UP000245764"/>
    </source>
</evidence>
<comment type="subcellular location">
    <subcellularLocation>
        <location evidence="1">Membrane</location>
        <topology evidence="1">Multi-pass membrane protein</topology>
    </subcellularLocation>
</comment>
<dbReference type="SUPFAM" id="SSF103473">
    <property type="entry name" value="MFS general substrate transporter"/>
    <property type="match status" value="1"/>
</dbReference>
<evidence type="ECO:0000256" key="5">
    <source>
        <dbReference type="SAM" id="Phobius"/>
    </source>
</evidence>